<evidence type="ECO:0000313" key="5">
    <source>
        <dbReference type="Proteomes" id="UP000553957"/>
    </source>
</evidence>
<feature type="region of interest" description="Disordered" evidence="1">
    <location>
        <begin position="1"/>
        <end position="33"/>
    </location>
</feature>
<feature type="compositionally biased region" description="Low complexity" evidence="1">
    <location>
        <begin position="324"/>
        <end position="356"/>
    </location>
</feature>
<feature type="compositionally biased region" description="Polar residues" evidence="1">
    <location>
        <begin position="470"/>
        <end position="488"/>
    </location>
</feature>
<dbReference type="EMBL" id="JACHKF010000001">
    <property type="protein sequence ID" value="MBB6571519.1"/>
    <property type="molecule type" value="Genomic_DNA"/>
</dbReference>
<feature type="compositionally biased region" description="Polar residues" evidence="1">
    <location>
        <begin position="389"/>
        <end position="403"/>
    </location>
</feature>
<feature type="region of interest" description="Disordered" evidence="1">
    <location>
        <begin position="240"/>
        <end position="495"/>
    </location>
</feature>
<feature type="compositionally biased region" description="Low complexity" evidence="1">
    <location>
        <begin position="240"/>
        <end position="311"/>
    </location>
</feature>
<sequence length="495" mass="52360">MSQTTPEGRLSRREARGIRREFKRTVRQGTKSMKAAYQLARKDVDRMSPRLREEIGASGLTSAHLTAMAQRALTGVHDQNDRADLRTLAYTAQGQYQGPSQEPTSLVGRLTEAASGWRDYRRGTKMLKAAYAQAAKDVKTMDPVVRSQIGHSRMSRGDLAYLAKNNFIGAATGSDRFEVSPGVSAEQADRFAEAAPEISPQQAPQVESQQRLDALRAEIQQLRAQIGQLEAEVARLEAAEQQQAVQGPEQAAAGPEAQQPTVQQPAVQQPAVQPTVQQPAAQPAVQQPAVQQAAVQQPAAAAPGVQQPEVADPNKTAEWNAVPTGQQATAQQQLGGQQESPAAQPGAQQPEATQPGVQESGTAQPGVPQPVFRAEGQQPQQEGGRVPAAQQSPRGSQQAVFQSAGNQPTTQPGQPQRPAAGAPTFQAAGEQLPQSPGQHGDSALHSYDSALSGVAPPKGATTAEAKKTAQSDPNKNQHSTGQSANRNTKGPDGRS</sequence>
<feature type="compositionally biased region" description="Basic and acidic residues" evidence="1">
    <location>
        <begin position="9"/>
        <end position="24"/>
    </location>
</feature>
<feature type="compositionally biased region" description="Low complexity" evidence="1">
    <location>
        <begin position="404"/>
        <end position="424"/>
    </location>
</feature>
<evidence type="ECO:0000313" key="3">
    <source>
        <dbReference type="EMBL" id="NOL44168.1"/>
    </source>
</evidence>
<dbReference type="AlphaFoldDB" id="A0A7Y4L4E6"/>
<reference evidence="3 4" key="1">
    <citation type="submission" date="2020-05" db="EMBL/GenBank/DDBJ databases">
        <title>Genome sequence of Kribbella sandramycini ATCC 39419.</title>
        <authorList>
            <person name="Maclea K.S."/>
            <person name="Fair J.L."/>
        </authorList>
    </citation>
    <scope>NUCLEOTIDE SEQUENCE [LARGE SCALE GENOMIC DNA]</scope>
    <source>
        <strain evidence="3 4">ATCC 39419</strain>
    </source>
</reference>
<dbReference type="Proteomes" id="UP000534306">
    <property type="component" value="Unassembled WGS sequence"/>
</dbReference>
<organism evidence="3 4">
    <name type="scientific">Kribbella sandramycini</name>
    <dbReference type="NCBI Taxonomy" id="60450"/>
    <lineage>
        <taxon>Bacteria</taxon>
        <taxon>Bacillati</taxon>
        <taxon>Actinomycetota</taxon>
        <taxon>Actinomycetes</taxon>
        <taxon>Propionibacteriales</taxon>
        <taxon>Kribbellaceae</taxon>
        <taxon>Kribbella</taxon>
    </lineage>
</organism>
<accession>A0A7Y4L4E6</accession>
<gene>
    <name evidence="2" type="ORF">HNR71_007156</name>
    <name evidence="3" type="ORF">HPO96_28365</name>
</gene>
<evidence type="ECO:0000313" key="2">
    <source>
        <dbReference type="EMBL" id="MBB6571519.1"/>
    </source>
</evidence>
<evidence type="ECO:0000256" key="1">
    <source>
        <dbReference type="SAM" id="MobiDB-lite"/>
    </source>
</evidence>
<evidence type="ECO:0000313" key="4">
    <source>
        <dbReference type="Proteomes" id="UP000534306"/>
    </source>
</evidence>
<dbReference type="Proteomes" id="UP000553957">
    <property type="component" value="Unassembled WGS sequence"/>
</dbReference>
<name>A0A7Y4L4E6_9ACTN</name>
<dbReference type="RefSeq" id="WP_171677423.1">
    <property type="nucleotide sequence ID" value="NZ_BAAAGT010000016.1"/>
</dbReference>
<comment type="caution">
    <text evidence="3">The sequence shown here is derived from an EMBL/GenBank/DDBJ whole genome shotgun (WGS) entry which is preliminary data.</text>
</comment>
<keyword evidence="4" id="KW-1185">Reference proteome</keyword>
<proteinExistence type="predicted"/>
<protein>
    <submittedName>
        <fullName evidence="3">Uncharacterized protein</fullName>
    </submittedName>
</protein>
<dbReference type="EMBL" id="JABJRC010000008">
    <property type="protein sequence ID" value="NOL44168.1"/>
    <property type="molecule type" value="Genomic_DNA"/>
</dbReference>
<reference evidence="2 5" key="2">
    <citation type="submission" date="2020-08" db="EMBL/GenBank/DDBJ databases">
        <title>Sequencing the genomes of 1000 actinobacteria strains.</title>
        <authorList>
            <person name="Klenk H.-P."/>
        </authorList>
    </citation>
    <scope>NUCLEOTIDE SEQUENCE [LARGE SCALE GENOMIC DNA]</scope>
    <source>
        <strain evidence="2 5">DSM 15626</strain>
    </source>
</reference>